<dbReference type="InterPro" id="IPR008030">
    <property type="entry name" value="NmrA-like"/>
</dbReference>
<accession>A0A9P6DVT7</accession>
<proteinExistence type="inferred from homology"/>
<dbReference type="InterPro" id="IPR036291">
    <property type="entry name" value="NAD(P)-bd_dom_sf"/>
</dbReference>
<dbReference type="Gene3D" id="3.90.25.10">
    <property type="entry name" value="UDP-galactose 4-epimerase, domain 1"/>
    <property type="match status" value="1"/>
</dbReference>
<dbReference type="Proteomes" id="UP000886523">
    <property type="component" value="Unassembled WGS sequence"/>
</dbReference>
<dbReference type="EMBL" id="MU128978">
    <property type="protein sequence ID" value="KAF9513009.1"/>
    <property type="molecule type" value="Genomic_DNA"/>
</dbReference>
<reference evidence="4" key="1">
    <citation type="journal article" date="2020" name="Nat. Commun.">
        <title>Large-scale genome sequencing of mycorrhizal fungi provides insights into the early evolution of symbiotic traits.</title>
        <authorList>
            <person name="Miyauchi S."/>
            <person name="Kiss E."/>
            <person name="Kuo A."/>
            <person name="Drula E."/>
            <person name="Kohler A."/>
            <person name="Sanchez-Garcia M."/>
            <person name="Morin E."/>
            <person name="Andreopoulos B."/>
            <person name="Barry K.W."/>
            <person name="Bonito G."/>
            <person name="Buee M."/>
            <person name="Carver A."/>
            <person name="Chen C."/>
            <person name="Cichocki N."/>
            <person name="Clum A."/>
            <person name="Culley D."/>
            <person name="Crous P.W."/>
            <person name="Fauchery L."/>
            <person name="Girlanda M."/>
            <person name="Hayes R.D."/>
            <person name="Keri Z."/>
            <person name="LaButti K."/>
            <person name="Lipzen A."/>
            <person name="Lombard V."/>
            <person name="Magnuson J."/>
            <person name="Maillard F."/>
            <person name="Murat C."/>
            <person name="Nolan M."/>
            <person name="Ohm R.A."/>
            <person name="Pangilinan J."/>
            <person name="Pereira M.F."/>
            <person name="Perotto S."/>
            <person name="Peter M."/>
            <person name="Pfister S."/>
            <person name="Riley R."/>
            <person name="Sitrit Y."/>
            <person name="Stielow J.B."/>
            <person name="Szollosi G."/>
            <person name="Zifcakova L."/>
            <person name="Stursova M."/>
            <person name="Spatafora J.W."/>
            <person name="Tedersoo L."/>
            <person name="Vaario L.M."/>
            <person name="Yamada A."/>
            <person name="Yan M."/>
            <person name="Wang P."/>
            <person name="Xu J."/>
            <person name="Bruns T."/>
            <person name="Baldrian P."/>
            <person name="Vilgalys R."/>
            <person name="Dunand C."/>
            <person name="Henrissat B."/>
            <person name="Grigoriev I.V."/>
            <person name="Hibbett D."/>
            <person name="Nagy L.G."/>
            <person name="Martin F.M."/>
        </authorList>
    </citation>
    <scope>NUCLEOTIDE SEQUENCE</scope>
    <source>
        <strain evidence="4">UP504</strain>
    </source>
</reference>
<keyword evidence="2" id="KW-0521">NADP</keyword>
<evidence type="ECO:0000313" key="5">
    <source>
        <dbReference type="Proteomes" id="UP000886523"/>
    </source>
</evidence>
<dbReference type="PANTHER" id="PTHR42748">
    <property type="entry name" value="NITROGEN METABOLITE REPRESSION PROTEIN NMRA FAMILY MEMBER"/>
    <property type="match status" value="1"/>
</dbReference>
<evidence type="ECO:0000259" key="3">
    <source>
        <dbReference type="Pfam" id="PF05368"/>
    </source>
</evidence>
<protein>
    <recommendedName>
        <fullName evidence="3">NmrA-like domain-containing protein</fullName>
    </recommendedName>
</protein>
<comment type="similarity">
    <text evidence="1">Belongs to the NmrA-type oxidoreductase family.</text>
</comment>
<sequence>MSATTEKKIIFVIGATGGTPSPYAIRALTRDPGHQRAKELEAQGVELVKGDFQDIPAIRKALKGAYGMFVNTDFFTVGDEGETYGGIRLFELAKFAGVRHFVWNGLDYASKKAGWKEEYASDIWDGPGRVGDYLLSQTNDIKDPKSTLYTILTGTPYLEMMNLLFAPLNVRNDGTVVFAAPVGNGRSPFLALKDGAFWARKIFDNPETMTGKNIEIASDVVSWPTIVETFTRVTGRPAVYKSLTTDEWFDLFENVDLSAAVAPARPSGTWRQSFGTWFALMRDEIIQRDMDWIKSVHPNTLSLEQWMRETEYDGSYQALIKLAEDSKMTMHPNFAKCALL</sequence>
<evidence type="ECO:0000256" key="1">
    <source>
        <dbReference type="ARBA" id="ARBA00006328"/>
    </source>
</evidence>
<keyword evidence="5" id="KW-1185">Reference proteome</keyword>
<evidence type="ECO:0000256" key="2">
    <source>
        <dbReference type="ARBA" id="ARBA00022857"/>
    </source>
</evidence>
<dbReference type="Gene3D" id="3.40.50.720">
    <property type="entry name" value="NAD(P)-binding Rossmann-like Domain"/>
    <property type="match status" value="1"/>
</dbReference>
<name>A0A9P6DVT7_9AGAM</name>
<dbReference type="InterPro" id="IPR051164">
    <property type="entry name" value="NmrA-like_oxidored"/>
</dbReference>
<dbReference type="AlphaFoldDB" id="A0A9P6DVT7"/>
<dbReference type="GO" id="GO:0005634">
    <property type="term" value="C:nucleus"/>
    <property type="evidence" value="ECO:0007669"/>
    <property type="project" value="TreeGrafter"/>
</dbReference>
<organism evidence="4 5">
    <name type="scientific">Hydnum rufescens UP504</name>
    <dbReference type="NCBI Taxonomy" id="1448309"/>
    <lineage>
        <taxon>Eukaryota</taxon>
        <taxon>Fungi</taxon>
        <taxon>Dikarya</taxon>
        <taxon>Basidiomycota</taxon>
        <taxon>Agaricomycotina</taxon>
        <taxon>Agaricomycetes</taxon>
        <taxon>Cantharellales</taxon>
        <taxon>Hydnaceae</taxon>
        <taxon>Hydnum</taxon>
    </lineage>
</organism>
<dbReference type="SUPFAM" id="SSF51735">
    <property type="entry name" value="NAD(P)-binding Rossmann-fold domains"/>
    <property type="match status" value="1"/>
</dbReference>
<feature type="domain" description="NmrA-like" evidence="3">
    <location>
        <begin position="7"/>
        <end position="247"/>
    </location>
</feature>
<dbReference type="Pfam" id="PF05368">
    <property type="entry name" value="NmrA"/>
    <property type="match status" value="1"/>
</dbReference>
<gene>
    <name evidence="4" type="ORF">BS47DRAFT_1372638</name>
</gene>
<evidence type="ECO:0000313" key="4">
    <source>
        <dbReference type="EMBL" id="KAF9513009.1"/>
    </source>
</evidence>
<comment type="caution">
    <text evidence="4">The sequence shown here is derived from an EMBL/GenBank/DDBJ whole genome shotgun (WGS) entry which is preliminary data.</text>
</comment>
<dbReference type="PANTHER" id="PTHR42748:SF14">
    <property type="entry name" value="SNOAL-LIKE DOMAIN-CONTAINING PROTEIN"/>
    <property type="match status" value="1"/>
</dbReference>
<dbReference type="OrthoDB" id="300709at2759"/>